<comment type="caution">
    <text evidence="2">The sequence shown here is derived from an EMBL/GenBank/DDBJ whole genome shotgun (WGS) entry which is preliminary data.</text>
</comment>
<gene>
    <name evidence="2" type="ORF">LTR69_009031</name>
</gene>
<organism evidence="2 3">
    <name type="scientific">Exophiala sideris</name>
    <dbReference type="NCBI Taxonomy" id="1016849"/>
    <lineage>
        <taxon>Eukaryota</taxon>
        <taxon>Fungi</taxon>
        <taxon>Dikarya</taxon>
        <taxon>Ascomycota</taxon>
        <taxon>Pezizomycotina</taxon>
        <taxon>Eurotiomycetes</taxon>
        <taxon>Chaetothyriomycetidae</taxon>
        <taxon>Chaetothyriales</taxon>
        <taxon>Herpotrichiellaceae</taxon>
        <taxon>Exophiala</taxon>
    </lineage>
</organism>
<dbReference type="PANTHER" id="PTHR43735:SF11">
    <property type="entry name" value="HYPOTHETICAL OXIDOREDUCTASE (EUROFUNG)"/>
    <property type="match status" value="1"/>
</dbReference>
<dbReference type="InterPro" id="IPR023753">
    <property type="entry name" value="FAD/NAD-binding_dom"/>
</dbReference>
<accession>A0ABR0J323</accession>
<dbReference type="PANTHER" id="PTHR43735">
    <property type="entry name" value="APOPTOSIS-INDUCING FACTOR 1"/>
    <property type="match status" value="1"/>
</dbReference>
<reference evidence="2 3" key="1">
    <citation type="submission" date="2023-08" db="EMBL/GenBank/DDBJ databases">
        <title>Black Yeasts Isolated from many extreme environments.</title>
        <authorList>
            <person name="Coleine C."/>
            <person name="Stajich J.E."/>
            <person name="Selbmann L."/>
        </authorList>
    </citation>
    <scope>NUCLEOTIDE SEQUENCE [LARGE SCALE GENOMIC DNA]</scope>
    <source>
        <strain evidence="2 3">CCFEE 6328</strain>
    </source>
</reference>
<evidence type="ECO:0000259" key="1">
    <source>
        <dbReference type="Pfam" id="PF07992"/>
    </source>
</evidence>
<sequence>MLMARYIVVVGGSYVGVNTAQRLADAFAGRMPVVLIEKNSHFQHLFAFPRYAVTADVDTHKAFIPYIGTFAKCTPGSGTTVQAKVLGLDKDTIHLDREVSLDGQTVNKIPYAYLVVATGTKLSPPSSLPGTEKLDGYTYLRKHAQKVKRSSNIAVLGGGAVGVQMATDIKELYPEKSVTLLHSRLNLMNHFDSRLSDIVVARCHELGIKLKLGSRVKIPVQGYPTDGSPFEVNLEDGSSVSADFAIICTGQTPQSSLIQSVAPQSIDEKGFIKTLKSLQIDDQDHPNIFAVGDVAATGAHKAAKP</sequence>
<dbReference type="InterPro" id="IPR036188">
    <property type="entry name" value="FAD/NAD-bd_sf"/>
</dbReference>
<dbReference type="SUPFAM" id="SSF51905">
    <property type="entry name" value="FAD/NAD(P)-binding domain"/>
    <property type="match status" value="1"/>
</dbReference>
<dbReference type="PRINTS" id="PR00368">
    <property type="entry name" value="FADPNR"/>
</dbReference>
<evidence type="ECO:0000313" key="3">
    <source>
        <dbReference type="Proteomes" id="UP001345691"/>
    </source>
</evidence>
<feature type="domain" description="FAD/NAD(P)-binding" evidence="1">
    <location>
        <begin position="7"/>
        <end position="297"/>
    </location>
</feature>
<name>A0ABR0J323_9EURO</name>
<keyword evidence="3" id="KW-1185">Reference proteome</keyword>
<proteinExistence type="predicted"/>
<dbReference type="Gene3D" id="3.50.50.100">
    <property type="match status" value="1"/>
</dbReference>
<evidence type="ECO:0000313" key="2">
    <source>
        <dbReference type="EMBL" id="KAK5054069.1"/>
    </source>
</evidence>
<protein>
    <recommendedName>
        <fullName evidence="1">FAD/NAD(P)-binding domain-containing protein</fullName>
    </recommendedName>
</protein>
<dbReference type="Proteomes" id="UP001345691">
    <property type="component" value="Unassembled WGS sequence"/>
</dbReference>
<dbReference type="PRINTS" id="PR00411">
    <property type="entry name" value="PNDRDTASEI"/>
</dbReference>
<dbReference type="EMBL" id="JAVRRF010000024">
    <property type="protein sequence ID" value="KAK5054069.1"/>
    <property type="molecule type" value="Genomic_DNA"/>
</dbReference>
<dbReference type="Pfam" id="PF07992">
    <property type="entry name" value="Pyr_redox_2"/>
    <property type="match status" value="1"/>
</dbReference>